<feature type="transmembrane region" description="Helical" evidence="8">
    <location>
        <begin position="21"/>
        <end position="39"/>
    </location>
</feature>
<keyword evidence="11" id="KW-1185">Reference proteome</keyword>
<evidence type="ECO:0000256" key="7">
    <source>
        <dbReference type="PIRSR" id="PIRSR001217-1"/>
    </source>
</evidence>
<dbReference type="GO" id="GO:0006465">
    <property type="term" value="P:signal peptide processing"/>
    <property type="evidence" value="ECO:0007669"/>
    <property type="project" value="InterPro"/>
</dbReference>
<evidence type="ECO:0000259" key="9">
    <source>
        <dbReference type="Pfam" id="PF01343"/>
    </source>
</evidence>
<protein>
    <submittedName>
        <fullName evidence="10">Protease-4</fullName>
        <ecNumber evidence="10">3.4.21.-</ecNumber>
    </submittedName>
</protein>
<dbReference type="PANTHER" id="PTHR33209">
    <property type="entry name" value="PROTEASE 4"/>
    <property type="match status" value="1"/>
</dbReference>
<dbReference type="AlphaFoldDB" id="A0A7W4W4P6"/>
<feature type="domain" description="Peptidase S49" evidence="9">
    <location>
        <begin position="379"/>
        <end position="530"/>
    </location>
</feature>
<evidence type="ECO:0000256" key="4">
    <source>
        <dbReference type="ARBA" id="ARBA00022801"/>
    </source>
</evidence>
<name>A0A7W4W4P6_9GAMM</name>
<dbReference type="GO" id="GO:0016020">
    <property type="term" value="C:membrane"/>
    <property type="evidence" value="ECO:0007669"/>
    <property type="project" value="UniProtKB-SubCell"/>
</dbReference>
<reference evidence="10 11" key="1">
    <citation type="submission" date="2020-08" db="EMBL/GenBank/DDBJ databases">
        <title>Genomic Encyclopedia of Type Strains, Phase III (KMG-III): the genomes of soil and plant-associated and newly described type strains.</title>
        <authorList>
            <person name="Whitman W."/>
        </authorList>
    </citation>
    <scope>NUCLEOTIDE SEQUENCE [LARGE SCALE GENOMIC DNA]</scope>
    <source>
        <strain evidence="10 11">CECT 8654</strain>
    </source>
</reference>
<evidence type="ECO:0000256" key="6">
    <source>
        <dbReference type="ARBA" id="ARBA00023136"/>
    </source>
</evidence>
<dbReference type="Gene3D" id="6.20.330.10">
    <property type="match status" value="1"/>
</dbReference>
<keyword evidence="8" id="KW-0812">Transmembrane</keyword>
<keyword evidence="5" id="KW-0720">Serine protease</keyword>
<dbReference type="PIRSF" id="PIRSF001217">
    <property type="entry name" value="Protease_4_SppA"/>
    <property type="match status" value="1"/>
</dbReference>
<evidence type="ECO:0000256" key="8">
    <source>
        <dbReference type="SAM" id="Phobius"/>
    </source>
</evidence>
<dbReference type="Proteomes" id="UP000537130">
    <property type="component" value="Unassembled WGS sequence"/>
</dbReference>
<feature type="active site" description="Nucleophile" evidence="7">
    <location>
        <position position="396"/>
    </location>
</feature>
<dbReference type="GO" id="GO:0008236">
    <property type="term" value="F:serine-type peptidase activity"/>
    <property type="evidence" value="ECO:0007669"/>
    <property type="project" value="UniProtKB-KW"/>
</dbReference>
<dbReference type="InterPro" id="IPR029045">
    <property type="entry name" value="ClpP/crotonase-like_dom_sf"/>
</dbReference>
<evidence type="ECO:0000256" key="2">
    <source>
        <dbReference type="ARBA" id="ARBA00008683"/>
    </source>
</evidence>
<dbReference type="NCBIfam" id="TIGR00705">
    <property type="entry name" value="SppA_67K"/>
    <property type="match status" value="1"/>
</dbReference>
<dbReference type="InterPro" id="IPR047217">
    <property type="entry name" value="S49_SppA_67K_type_N"/>
</dbReference>
<accession>A0A7W4W4P6</accession>
<dbReference type="EMBL" id="JACHWY010000001">
    <property type="protein sequence ID" value="MBB3047395.1"/>
    <property type="molecule type" value="Genomic_DNA"/>
</dbReference>
<keyword evidence="4 10" id="KW-0378">Hydrolase</keyword>
<feature type="active site" description="Proton donor/acceptor" evidence="7">
    <location>
        <position position="195"/>
    </location>
</feature>
<comment type="similarity">
    <text evidence="2">Belongs to the peptidase S49 family.</text>
</comment>
<dbReference type="NCBIfam" id="TIGR00706">
    <property type="entry name" value="SppA_dom"/>
    <property type="match status" value="1"/>
</dbReference>
<dbReference type="CDD" id="cd07018">
    <property type="entry name" value="S49_SppA_67K_type"/>
    <property type="match status" value="1"/>
</dbReference>
<dbReference type="PANTHER" id="PTHR33209:SF1">
    <property type="entry name" value="PEPTIDASE S49 DOMAIN-CONTAINING PROTEIN"/>
    <property type="match status" value="1"/>
</dbReference>
<dbReference type="InterPro" id="IPR004634">
    <property type="entry name" value="Pept_S49_pIV"/>
</dbReference>
<dbReference type="CDD" id="cd07023">
    <property type="entry name" value="S49_Sppa_N_C"/>
    <property type="match status" value="1"/>
</dbReference>
<evidence type="ECO:0000313" key="10">
    <source>
        <dbReference type="EMBL" id="MBB3047395.1"/>
    </source>
</evidence>
<organism evidence="10 11">
    <name type="scientific">Litorivivens lipolytica</name>
    <dbReference type="NCBI Taxonomy" id="1524264"/>
    <lineage>
        <taxon>Bacteria</taxon>
        <taxon>Pseudomonadati</taxon>
        <taxon>Pseudomonadota</taxon>
        <taxon>Gammaproteobacteria</taxon>
        <taxon>Litorivivens</taxon>
    </lineage>
</organism>
<keyword evidence="3 10" id="KW-0645">Protease</keyword>
<evidence type="ECO:0000256" key="1">
    <source>
        <dbReference type="ARBA" id="ARBA00004370"/>
    </source>
</evidence>
<comment type="caution">
    <text evidence="10">The sequence shown here is derived from an EMBL/GenBank/DDBJ whole genome shotgun (WGS) entry which is preliminary data.</text>
</comment>
<gene>
    <name evidence="10" type="ORF">FHR99_001631</name>
</gene>
<dbReference type="EC" id="3.4.21.-" evidence="10"/>
<sequence>MSQRRGVFSRIGGFLEGLRRFLINTVFLLFLIALGFALFSKGPTLPERFALELNLRGLVVDQLSPADPLSELVEGEALAETRLQDAIDAIDRASGDERVQLLQLSLGELEHIGMSKTSELAAAIARFKATGKPVLAISDAYDQDSYLLASHADEVYLDPMGGVVLEGFAVYRNYFKAALDKLAVDFHVFRVGEFKSAMEPFMRDSMSEEAREANRSWLGSLWTDYRERILVNRGLSEEAFDHYVNHIDQVMAEHEGNFSEAAHLSGLVDQVVSQRQWLGMMRAKVGSDADGDYNRVGFREYLSLSDAPLETTTDSVGVLVAQGVIADGEVSDGIGGDSFSELVRRAREDDSIKSVVLRIDSGGGSAFASEQIRQELLELKQSGKPLVVSMGSAAASGGYWIAANADEIWATPATITGSIGIFGAFPTVHRSLEKMGINTDGVGTTAVAGGLRPDRPLNPIVKRAMQSGIEHGYRQFLEIVAEGRDMHPEQVDKLAQGRVWTGSDARQMGLVDQLGGLEDAIASAASLAGMTDYRKVWVEPQLPPLQALVSHFLEQSGLGSRISLPQWWSPIGQLGKHLQAMSDPRGHYAYCVECTAP</sequence>
<dbReference type="InterPro" id="IPR004635">
    <property type="entry name" value="Pept_S49_SppA"/>
</dbReference>
<dbReference type="Gene3D" id="3.90.226.10">
    <property type="entry name" value="2-enoyl-CoA Hydratase, Chain A, domain 1"/>
    <property type="match status" value="3"/>
</dbReference>
<dbReference type="Pfam" id="PF01343">
    <property type="entry name" value="Peptidase_S49"/>
    <property type="match status" value="2"/>
</dbReference>
<evidence type="ECO:0000256" key="3">
    <source>
        <dbReference type="ARBA" id="ARBA00022670"/>
    </source>
</evidence>
<keyword evidence="8" id="KW-1133">Transmembrane helix</keyword>
<dbReference type="InterPro" id="IPR002142">
    <property type="entry name" value="Peptidase_S49"/>
</dbReference>
<evidence type="ECO:0000313" key="11">
    <source>
        <dbReference type="Proteomes" id="UP000537130"/>
    </source>
</evidence>
<evidence type="ECO:0000256" key="5">
    <source>
        <dbReference type="ARBA" id="ARBA00022825"/>
    </source>
</evidence>
<dbReference type="InterPro" id="IPR047272">
    <property type="entry name" value="S49_SppA_C"/>
</dbReference>
<keyword evidence="6 8" id="KW-0472">Membrane</keyword>
<dbReference type="SUPFAM" id="SSF52096">
    <property type="entry name" value="ClpP/crotonase"/>
    <property type="match status" value="2"/>
</dbReference>
<feature type="domain" description="Peptidase S49" evidence="9">
    <location>
        <begin position="127"/>
        <end position="281"/>
    </location>
</feature>
<proteinExistence type="inferred from homology"/>
<comment type="subcellular location">
    <subcellularLocation>
        <location evidence="1">Membrane</location>
    </subcellularLocation>
</comment>
<dbReference type="RefSeq" id="WP_183410021.1">
    <property type="nucleotide sequence ID" value="NZ_JACHWY010000001.1"/>
</dbReference>